<proteinExistence type="inferred from homology"/>
<evidence type="ECO:0000256" key="3">
    <source>
        <dbReference type="ARBA" id="ARBA00022475"/>
    </source>
</evidence>
<keyword evidence="4 8" id="KW-0812">Transmembrane</keyword>
<feature type="domain" description="EamA" evidence="9">
    <location>
        <begin position="167"/>
        <end position="299"/>
    </location>
</feature>
<comment type="similarity">
    <text evidence="2">Belongs to the EamA transporter family.</text>
</comment>
<keyword evidence="6 8" id="KW-0472">Membrane</keyword>
<dbReference type="EMBL" id="BAABHK010000009">
    <property type="protein sequence ID" value="GAA4631237.1"/>
    <property type="molecule type" value="Genomic_DNA"/>
</dbReference>
<reference evidence="11" key="1">
    <citation type="journal article" date="2019" name="Int. J. Syst. Evol. Microbiol.">
        <title>The Global Catalogue of Microorganisms (GCM) 10K type strain sequencing project: providing services to taxonomists for standard genome sequencing and annotation.</title>
        <authorList>
            <consortium name="The Broad Institute Genomics Platform"/>
            <consortium name="The Broad Institute Genome Sequencing Center for Infectious Disease"/>
            <person name="Wu L."/>
            <person name="Ma J."/>
        </authorList>
    </citation>
    <scope>NUCLEOTIDE SEQUENCE [LARGE SCALE GENOMIC DNA]</scope>
    <source>
        <strain evidence="11">JCM 17939</strain>
    </source>
</reference>
<feature type="transmembrane region" description="Helical" evidence="8">
    <location>
        <begin position="261"/>
        <end position="282"/>
    </location>
</feature>
<evidence type="ECO:0000256" key="2">
    <source>
        <dbReference type="ARBA" id="ARBA00007362"/>
    </source>
</evidence>
<protein>
    <recommendedName>
        <fullName evidence="9">EamA domain-containing protein</fullName>
    </recommendedName>
</protein>
<keyword evidence="3" id="KW-1003">Cell membrane</keyword>
<dbReference type="PANTHER" id="PTHR32322">
    <property type="entry name" value="INNER MEMBRANE TRANSPORTER"/>
    <property type="match status" value="1"/>
</dbReference>
<feature type="transmembrane region" description="Helical" evidence="8">
    <location>
        <begin position="36"/>
        <end position="56"/>
    </location>
</feature>
<dbReference type="PANTHER" id="PTHR32322:SF18">
    <property type="entry name" value="S-ADENOSYLMETHIONINE_S-ADENOSYLHOMOCYSTEINE TRANSPORTER"/>
    <property type="match status" value="1"/>
</dbReference>
<dbReference type="SUPFAM" id="SSF103481">
    <property type="entry name" value="Multidrug resistance efflux transporter EmrE"/>
    <property type="match status" value="2"/>
</dbReference>
<evidence type="ECO:0000313" key="11">
    <source>
        <dbReference type="Proteomes" id="UP001501442"/>
    </source>
</evidence>
<organism evidence="10 11">
    <name type="scientific">Actinoallomurus vinaceus</name>
    <dbReference type="NCBI Taxonomy" id="1080074"/>
    <lineage>
        <taxon>Bacteria</taxon>
        <taxon>Bacillati</taxon>
        <taxon>Actinomycetota</taxon>
        <taxon>Actinomycetes</taxon>
        <taxon>Streptosporangiales</taxon>
        <taxon>Thermomonosporaceae</taxon>
        <taxon>Actinoallomurus</taxon>
    </lineage>
</organism>
<evidence type="ECO:0000256" key="4">
    <source>
        <dbReference type="ARBA" id="ARBA00022692"/>
    </source>
</evidence>
<evidence type="ECO:0000256" key="5">
    <source>
        <dbReference type="ARBA" id="ARBA00022989"/>
    </source>
</evidence>
<dbReference type="InterPro" id="IPR037185">
    <property type="entry name" value="EmrE-like"/>
</dbReference>
<dbReference type="Proteomes" id="UP001501442">
    <property type="component" value="Unassembled WGS sequence"/>
</dbReference>
<evidence type="ECO:0000256" key="6">
    <source>
        <dbReference type="ARBA" id="ARBA00023136"/>
    </source>
</evidence>
<dbReference type="InterPro" id="IPR050638">
    <property type="entry name" value="AA-Vitamin_Transporters"/>
</dbReference>
<dbReference type="RefSeq" id="WP_345434431.1">
    <property type="nucleotide sequence ID" value="NZ_BAABHK010000009.1"/>
</dbReference>
<dbReference type="InterPro" id="IPR000620">
    <property type="entry name" value="EamA_dom"/>
</dbReference>
<feature type="transmembrane region" description="Helical" evidence="8">
    <location>
        <begin position="143"/>
        <end position="161"/>
    </location>
</feature>
<evidence type="ECO:0000313" key="10">
    <source>
        <dbReference type="EMBL" id="GAA4631237.1"/>
    </source>
</evidence>
<feature type="transmembrane region" description="Helical" evidence="8">
    <location>
        <begin position="167"/>
        <end position="186"/>
    </location>
</feature>
<evidence type="ECO:0000256" key="7">
    <source>
        <dbReference type="SAM" id="MobiDB-lite"/>
    </source>
</evidence>
<gene>
    <name evidence="10" type="ORF">GCM10023196_059860</name>
</gene>
<dbReference type="Pfam" id="PF00892">
    <property type="entry name" value="EamA"/>
    <property type="match status" value="1"/>
</dbReference>
<keyword evidence="5 8" id="KW-1133">Transmembrane helix</keyword>
<sequence>MEQTTSPRGVVQAGLAMTLVGTLTAVSAAISRYPVYGGQAVRYAVAALILLAVARLRERPGAAGGRPAGHGTGPGRPRTRLTLREWALITALAATGLAGFNICIVEGTRHTTPAMIGTVVGAVPVLLAVVAPLAERRRPAPRLVAAAVVVALGAAAANGLGGGSLTGLLLAVGALAGEMAFSLLALPLLPRLGPVRVSAYSAAAATPMLLAVGLLVDGTGVVRMPTPGEVAGFAYLAIVVTVGAFVLWYDALGRIGADRAGLFAGLIPVSAAVTTMALGLGTPSGAELAGSLLVGCGVAAGLGGGTASSASERPPVGPRRGSGDQQAAGEARADRGAGEEAGATVDRAASPRASTRPGVGSRQRSGDQQAAGEARADRGAGEEVGVAVDGAASRRVSGVVGEAGAGRGASEKTGATMDTRGRSGAAVTPPADQGQVRVGGAPCS</sequence>
<feature type="transmembrane region" description="Helical" evidence="8">
    <location>
        <begin position="9"/>
        <end position="30"/>
    </location>
</feature>
<comment type="subcellular location">
    <subcellularLocation>
        <location evidence="1">Cell membrane</location>
        <topology evidence="1">Multi-pass membrane protein</topology>
    </subcellularLocation>
</comment>
<feature type="transmembrane region" description="Helical" evidence="8">
    <location>
        <begin position="230"/>
        <end position="249"/>
    </location>
</feature>
<feature type="region of interest" description="Disordered" evidence="7">
    <location>
        <begin position="305"/>
        <end position="444"/>
    </location>
</feature>
<feature type="transmembrane region" description="Helical" evidence="8">
    <location>
        <begin position="86"/>
        <end position="108"/>
    </location>
</feature>
<evidence type="ECO:0000256" key="1">
    <source>
        <dbReference type="ARBA" id="ARBA00004651"/>
    </source>
</evidence>
<keyword evidence="11" id="KW-1185">Reference proteome</keyword>
<comment type="caution">
    <text evidence="10">The sequence shown here is derived from an EMBL/GenBank/DDBJ whole genome shotgun (WGS) entry which is preliminary data.</text>
</comment>
<feature type="transmembrane region" description="Helical" evidence="8">
    <location>
        <begin position="198"/>
        <end position="218"/>
    </location>
</feature>
<evidence type="ECO:0000256" key="8">
    <source>
        <dbReference type="SAM" id="Phobius"/>
    </source>
</evidence>
<feature type="compositionally biased region" description="Low complexity" evidence="7">
    <location>
        <begin position="383"/>
        <end position="400"/>
    </location>
</feature>
<feature type="transmembrane region" description="Helical" evidence="8">
    <location>
        <begin position="114"/>
        <end position="134"/>
    </location>
</feature>
<accession>A0ABP8UG67</accession>
<evidence type="ECO:0000259" key="9">
    <source>
        <dbReference type="Pfam" id="PF00892"/>
    </source>
</evidence>
<name>A0ABP8UG67_9ACTN</name>